<protein>
    <submittedName>
        <fullName evidence="1">Uncharacterized protein</fullName>
    </submittedName>
</protein>
<sequence length="171" mass="19675">MAYTHQNTHSITKYEKVKVNKMDVCEYGVTGKAIKDCLRYKNLQAELDVERKAHQNTKVNHKYLADSNYNIYKVKKQLQADLERQKLYSGGLENAQGFLDEKITNLQAELDIEWKKNLHWKKINKAAAKDNKNLQADLKKYGRCLNNCGSWNSSESVDIPCDCGFEKALKG</sequence>
<accession>X0SYB9</accession>
<reference evidence="1" key="1">
    <citation type="journal article" date="2014" name="Front. Microbiol.">
        <title>High frequency of phylogenetically diverse reductive dehalogenase-homologous genes in deep subseafloor sedimentary metagenomes.</title>
        <authorList>
            <person name="Kawai M."/>
            <person name="Futagami T."/>
            <person name="Toyoda A."/>
            <person name="Takaki Y."/>
            <person name="Nishi S."/>
            <person name="Hori S."/>
            <person name="Arai W."/>
            <person name="Tsubouchi T."/>
            <person name="Morono Y."/>
            <person name="Uchiyama I."/>
            <person name="Ito T."/>
            <person name="Fujiyama A."/>
            <person name="Inagaki F."/>
            <person name="Takami H."/>
        </authorList>
    </citation>
    <scope>NUCLEOTIDE SEQUENCE</scope>
    <source>
        <strain evidence="1">Expedition CK06-06</strain>
    </source>
</reference>
<name>X0SYB9_9ZZZZ</name>
<evidence type="ECO:0000313" key="1">
    <source>
        <dbReference type="EMBL" id="GAF80126.1"/>
    </source>
</evidence>
<organism evidence="1">
    <name type="scientific">marine sediment metagenome</name>
    <dbReference type="NCBI Taxonomy" id="412755"/>
    <lineage>
        <taxon>unclassified sequences</taxon>
        <taxon>metagenomes</taxon>
        <taxon>ecological metagenomes</taxon>
    </lineage>
</organism>
<dbReference type="EMBL" id="BARS01002035">
    <property type="protein sequence ID" value="GAF80126.1"/>
    <property type="molecule type" value="Genomic_DNA"/>
</dbReference>
<proteinExistence type="predicted"/>
<comment type="caution">
    <text evidence="1">The sequence shown here is derived from an EMBL/GenBank/DDBJ whole genome shotgun (WGS) entry which is preliminary data.</text>
</comment>
<dbReference type="AlphaFoldDB" id="X0SYB9"/>
<gene>
    <name evidence="1" type="ORF">S01H1_03783</name>
</gene>